<comment type="caution">
    <text evidence="9">The sequence shown here is derived from an EMBL/GenBank/DDBJ whole genome shotgun (WGS) entry which is preliminary data.</text>
</comment>
<reference evidence="10" key="1">
    <citation type="journal article" date="2019" name="Int. J. Syst. Evol. Microbiol.">
        <title>The Global Catalogue of Microorganisms (GCM) 10K type strain sequencing project: providing services to taxonomists for standard genome sequencing and annotation.</title>
        <authorList>
            <consortium name="The Broad Institute Genomics Platform"/>
            <consortium name="The Broad Institute Genome Sequencing Center for Infectious Disease"/>
            <person name="Wu L."/>
            <person name="Ma J."/>
        </authorList>
    </citation>
    <scope>NUCLEOTIDE SEQUENCE [LARGE SCALE GENOMIC DNA]</scope>
    <source>
        <strain evidence="10">JCM 3367</strain>
    </source>
</reference>
<protein>
    <recommendedName>
        <fullName evidence="8">VTT domain-containing protein</fullName>
    </recommendedName>
</protein>
<keyword evidence="6 7" id="KW-0472">Membrane</keyword>
<organism evidence="9 10">
    <name type="scientific">Pilimelia columellifera subsp. columellifera</name>
    <dbReference type="NCBI Taxonomy" id="706583"/>
    <lineage>
        <taxon>Bacteria</taxon>
        <taxon>Bacillati</taxon>
        <taxon>Actinomycetota</taxon>
        <taxon>Actinomycetes</taxon>
        <taxon>Micromonosporales</taxon>
        <taxon>Micromonosporaceae</taxon>
        <taxon>Pilimelia</taxon>
    </lineage>
</organism>
<dbReference type="PANTHER" id="PTHR42709:SF6">
    <property type="entry name" value="UNDECAPRENYL PHOSPHATE TRANSPORTER A"/>
    <property type="match status" value="1"/>
</dbReference>
<keyword evidence="4 7" id="KW-0812">Transmembrane</keyword>
<feature type="domain" description="VTT" evidence="8">
    <location>
        <begin position="23"/>
        <end position="150"/>
    </location>
</feature>
<evidence type="ECO:0000256" key="2">
    <source>
        <dbReference type="ARBA" id="ARBA00010792"/>
    </source>
</evidence>
<feature type="transmembrane region" description="Helical" evidence="7">
    <location>
        <begin position="166"/>
        <end position="186"/>
    </location>
</feature>
<evidence type="ECO:0000256" key="7">
    <source>
        <dbReference type="SAM" id="Phobius"/>
    </source>
</evidence>
<evidence type="ECO:0000313" key="10">
    <source>
        <dbReference type="Proteomes" id="UP001499978"/>
    </source>
</evidence>
<comment type="subcellular location">
    <subcellularLocation>
        <location evidence="1">Cell membrane</location>
        <topology evidence="1">Multi-pass membrane protein</topology>
    </subcellularLocation>
</comment>
<evidence type="ECO:0000256" key="6">
    <source>
        <dbReference type="ARBA" id="ARBA00023136"/>
    </source>
</evidence>
<dbReference type="PANTHER" id="PTHR42709">
    <property type="entry name" value="ALKALINE PHOSPHATASE LIKE PROTEIN"/>
    <property type="match status" value="1"/>
</dbReference>
<feature type="transmembrane region" description="Helical" evidence="7">
    <location>
        <begin position="42"/>
        <end position="68"/>
    </location>
</feature>
<evidence type="ECO:0000256" key="4">
    <source>
        <dbReference type="ARBA" id="ARBA00022692"/>
    </source>
</evidence>
<accession>A0ABP6ASJ0</accession>
<dbReference type="EMBL" id="BAAARY010000007">
    <property type="protein sequence ID" value="GAA2522361.1"/>
    <property type="molecule type" value="Genomic_DNA"/>
</dbReference>
<dbReference type="Pfam" id="PF09335">
    <property type="entry name" value="VTT_dom"/>
    <property type="match status" value="1"/>
</dbReference>
<evidence type="ECO:0000256" key="1">
    <source>
        <dbReference type="ARBA" id="ARBA00004651"/>
    </source>
</evidence>
<sequence length="195" mass="20221">MSPWVYVGIAASIAGSAVFPPLPSEGALVAAMGLAAARELDLGWVCLTVAVGATLGDLAAYSLGRAIGAGARQRRRSRVRRGLPPGPGRRQVALGWLRRQERSWGPGLVVTGRFIPGGTAAVGISAGLLRYPVRRYLPLSCVGAVLWTGYGAAVGFLGHAVLPGNVWAAVALAVALAVTVGVALSLRRSRPRRRP</sequence>
<dbReference type="Proteomes" id="UP001499978">
    <property type="component" value="Unassembled WGS sequence"/>
</dbReference>
<feature type="transmembrane region" description="Helical" evidence="7">
    <location>
        <begin position="136"/>
        <end position="160"/>
    </location>
</feature>
<evidence type="ECO:0000313" key="9">
    <source>
        <dbReference type="EMBL" id="GAA2522361.1"/>
    </source>
</evidence>
<dbReference type="RefSeq" id="WP_344171619.1">
    <property type="nucleotide sequence ID" value="NZ_BAAARY010000007.1"/>
</dbReference>
<proteinExistence type="inferred from homology"/>
<keyword evidence="10" id="KW-1185">Reference proteome</keyword>
<name>A0ABP6ASJ0_9ACTN</name>
<evidence type="ECO:0000256" key="5">
    <source>
        <dbReference type="ARBA" id="ARBA00022989"/>
    </source>
</evidence>
<comment type="similarity">
    <text evidence="2">Belongs to the DedA family.</text>
</comment>
<evidence type="ECO:0000259" key="8">
    <source>
        <dbReference type="Pfam" id="PF09335"/>
    </source>
</evidence>
<keyword evidence="5 7" id="KW-1133">Transmembrane helix</keyword>
<evidence type="ECO:0000256" key="3">
    <source>
        <dbReference type="ARBA" id="ARBA00022475"/>
    </source>
</evidence>
<dbReference type="InterPro" id="IPR032816">
    <property type="entry name" value="VTT_dom"/>
</dbReference>
<keyword evidence="3" id="KW-1003">Cell membrane</keyword>
<dbReference type="InterPro" id="IPR051311">
    <property type="entry name" value="DedA_domain"/>
</dbReference>
<gene>
    <name evidence="9" type="ORF">GCM10010201_20470</name>
</gene>